<accession>A0A2T0JY96</accession>
<sequence>MNPDPFISRLRIAVQPPNLVLSGELDGVESARLLQAVISVMHADPGCPIGVDATDVTFLDSGGLRALLICRDHAADAGSGFAVVAAGPIVDQVLEITGLRDILGPPRAGAAAA</sequence>
<gene>
    <name evidence="2" type="ORF">CLV67_12439</name>
</gene>
<dbReference type="Gene3D" id="3.30.750.24">
    <property type="entry name" value="STAS domain"/>
    <property type="match status" value="1"/>
</dbReference>
<dbReference type="OrthoDB" id="3297821at2"/>
<dbReference type="RefSeq" id="WP_106328689.1">
    <property type="nucleotide sequence ID" value="NZ_BOMO01000189.1"/>
</dbReference>
<reference evidence="2 3" key="1">
    <citation type="submission" date="2018-03" db="EMBL/GenBank/DDBJ databases">
        <title>Genomic Encyclopedia of Archaeal and Bacterial Type Strains, Phase II (KMG-II): from individual species to whole genera.</title>
        <authorList>
            <person name="Goeker M."/>
        </authorList>
    </citation>
    <scope>NUCLEOTIDE SEQUENCE [LARGE SCALE GENOMIC DNA]</scope>
    <source>
        <strain evidence="2 3">DSM 43146</strain>
    </source>
</reference>
<proteinExistence type="predicted"/>
<dbReference type="CDD" id="cd07043">
    <property type="entry name" value="STAS_anti-anti-sigma_factors"/>
    <property type="match status" value="1"/>
</dbReference>
<protein>
    <submittedName>
        <fullName evidence="2">Anti-anti-sigma factor</fullName>
    </submittedName>
</protein>
<evidence type="ECO:0000313" key="3">
    <source>
        <dbReference type="Proteomes" id="UP000239415"/>
    </source>
</evidence>
<dbReference type="Pfam" id="PF13466">
    <property type="entry name" value="STAS_2"/>
    <property type="match status" value="1"/>
</dbReference>
<dbReference type="AlphaFoldDB" id="A0A2T0JY96"/>
<evidence type="ECO:0000259" key="1">
    <source>
        <dbReference type="PROSITE" id="PS50801"/>
    </source>
</evidence>
<organism evidence="2 3">
    <name type="scientific">Actinoplanes italicus</name>
    <dbReference type="NCBI Taxonomy" id="113567"/>
    <lineage>
        <taxon>Bacteria</taxon>
        <taxon>Bacillati</taxon>
        <taxon>Actinomycetota</taxon>
        <taxon>Actinomycetes</taxon>
        <taxon>Micromonosporales</taxon>
        <taxon>Micromonosporaceae</taxon>
        <taxon>Actinoplanes</taxon>
    </lineage>
</organism>
<dbReference type="SUPFAM" id="SSF52091">
    <property type="entry name" value="SpoIIaa-like"/>
    <property type="match status" value="1"/>
</dbReference>
<dbReference type="EMBL" id="PVMZ01000024">
    <property type="protein sequence ID" value="PRX13850.1"/>
    <property type="molecule type" value="Genomic_DNA"/>
</dbReference>
<keyword evidence="3" id="KW-1185">Reference proteome</keyword>
<feature type="domain" description="STAS" evidence="1">
    <location>
        <begin position="19"/>
        <end position="113"/>
    </location>
</feature>
<name>A0A2T0JY96_9ACTN</name>
<dbReference type="Proteomes" id="UP000239415">
    <property type="component" value="Unassembled WGS sequence"/>
</dbReference>
<dbReference type="InterPro" id="IPR058548">
    <property type="entry name" value="MlaB-like_STAS"/>
</dbReference>
<dbReference type="InterPro" id="IPR002645">
    <property type="entry name" value="STAS_dom"/>
</dbReference>
<evidence type="ECO:0000313" key="2">
    <source>
        <dbReference type="EMBL" id="PRX13850.1"/>
    </source>
</evidence>
<dbReference type="InterPro" id="IPR036513">
    <property type="entry name" value="STAS_dom_sf"/>
</dbReference>
<comment type="caution">
    <text evidence="2">The sequence shown here is derived from an EMBL/GenBank/DDBJ whole genome shotgun (WGS) entry which is preliminary data.</text>
</comment>
<dbReference type="PROSITE" id="PS50801">
    <property type="entry name" value="STAS"/>
    <property type="match status" value="1"/>
</dbReference>